<comment type="caution">
    <text evidence="6">The sequence shown here is derived from an EMBL/GenBank/DDBJ whole genome shotgun (WGS) entry which is preliminary data.</text>
</comment>
<dbReference type="SUPFAM" id="SSF52317">
    <property type="entry name" value="Class I glutamine amidotransferase-like"/>
    <property type="match status" value="1"/>
</dbReference>
<feature type="active site" description="Charge relay system" evidence="3">
    <location>
        <position position="241"/>
    </location>
</feature>
<dbReference type="Pfam" id="PF02016">
    <property type="entry name" value="Peptidase_S66"/>
    <property type="match status" value="1"/>
</dbReference>
<evidence type="ECO:0000313" key="8">
    <source>
        <dbReference type="Proteomes" id="UP000031546"/>
    </source>
</evidence>
<organism evidence="6 8">
    <name type="scientific">Salinicoccus roseus</name>
    <dbReference type="NCBI Taxonomy" id="45670"/>
    <lineage>
        <taxon>Bacteria</taxon>
        <taxon>Bacillati</taxon>
        <taxon>Bacillota</taxon>
        <taxon>Bacilli</taxon>
        <taxon>Bacillales</taxon>
        <taxon>Staphylococcaceae</taxon>
        <taxon>Salinicoccus</taxon>
    </lineage>
</organism>
<dbReference type="EMBL" id="JABEVU030000001">
    <property type="protein sequence ID" value="MDB0578949.1"/>
    <property type="molecule type" value="Genomic_DNA"/>
</dbReference>
<protein>
    <submittedName>
        <fullName evidence="7">LD-carboxypeptidase</fullName>
    </submittedName>
    <submittedName>
        <fullName evidence="6">Peptidase S66</fullName>
    </submittedName>
</protein>
<feature type="active site" description="Nucleophile" evidence="3">
    <location>
        <position position="110"/>
    </location>
</feature>
<dbReference type="OrthoDB" id="9807329at2"/>
<name>A0A0C2E979_9STAP</name>
<evidence type="ECO:0000256" key="3">
    <source>
        <dbReference type="PIRSR" id="PIRSR028757-1"/>
    </source>
</evidence>
<dbReference type="Gene3D" id="3.50.30.60">
    <property type="entry name" value="LD-carboxypeptidase A C-terminal domain-like"/>
    <property type="match status" value="1"/>
</dbReference>
<dbReference type="GO" id="GO:0016787">
    <property type="term" value="F:hydrolase activity"/>
    <property type="evidence" value="ECO:0007669"/>
    <property type="project" value="UniProtKB-KW"/>
</dbReference>
<dbReference type="Pfam" id="PF17676">
    <property type="entry name" value="Peptidase_S66C"/>
    <property type="match status" value="1"/>
</dbReference>
<dbReference type="InterPro" id="IPR003507">
    <property type="entry name" value="S66_fam"/>
</dbReference>
<dbReference type="PIRSF" id="PIRSF028757">
    <property type="entry name" value="LD-carboxypeptidase"/>
    <property type="match status" value="1"/>
</dbReference>
<reference evidence="7" key="2">
    <citation type="submission" date="2020-04" db="EMBL/GenBank/DDBJ databases">
        <authorList>
            <person name="Tanveer F."/>
            <person name="Xie Y."/>
            <person name="Shinwari Z.K."/>
        </authorList>
    </citation>
    <scope>NUCLEOTIDE SEQUENCE</scope>
    <source>
        <strain evidence="7">MOSEL-ME25</strain>
    </source>
</reference>
<dbReference type="PANTHER" id="PTHR30237">
    <property type="entry name" value="MURAMOYLTETRAPEPTIDE CARBOXYPEPTIDASE"/>
    <property type="match status" value="1"/>
</dbReference>
<dbReference type="CDD" id="cd07062">
    <property type="entry name" value="Peptidase_S66_mccF_like"/>
    <property type="match status" value="1"/>
</dbReference>
<accession>A0A0C2E979</accession>
<keyword evidence="9" id="KW-1185">Reference proteome</keyword>
<evidence type="ECO:0000259" key="5">
    <source>
        <dbReference type="Pfam" id="PF17676"/>
    </source>
</evidence>
<dbReference type="Proteomes" id="UP000031546">
    <property type="component" value="Unassembled WGS sequence"/>
</dbReference>
<dbReference type="InterPro" id="IPR029062">
    <property type="entry name" value="Class_I_gatase-like"/>
</dbReference>
<dbReference type="SUPFAM" id="SSF141986">
    <property type="entry name" value="LD-carboxypeptidase A C-terminal domain-like"/>
    <property type="match status" value="1"/>
</dbReference>
<dbReference type="EMBL" id="JXII01000001">
    <property type="protein sequence ID" value="KIH71817.1"/>
    <property type="molecule type" value="Genomic_DNA"/>
</dbReference>
<keyword evidence="2" id="KW-0378">Hydrolase</keyword>
<proteinExistence type="inferred from homology"/>
<dbReference type="InterPro" id="IPR040921">
    <property type="entry name" value="Peptidase_S66C"/>
</dbReference>
<reference evidence="6 8" key="1">
    <citation type="submission" date="2015-01" db="EMBL/GenBank/DDBJ databases">
        <title>Genome sequences of high lactate-tolerant strain Salinicoccus roseus W12 with industrial interest.</title>
        <authorList>
            <person name="Wang H."/>
            <person name="Yu B."/>
        </authorList>
    </citation>
    <scope>NUCLEOTIDE SEQUENCE [LARGE SCALE GENOMIC DNA]</scope>
    <source>
        <strain evidence="6 8">W12</strain>
    </source>
</reference>
<feature type="domain" description="LD-carboxypeptidase C-terminal" evidence="5">
    <location>
        <begin position="201"/>
        <end position="323"/>
    </location>
</feature>
<dbReference type="GeneID" id="77843952"/>
<evidence type="ECO:0000313" key="9">
    <source>
        <dbReference type="Proteomes" id="UP000527860"/>
    </source>
</evidence>
<dbReference type="STRING" id="45670.SN16_00165"/>
<gene>
    <name evidence="7" type="ORF">F7P68_0000170</name>
    <name evidence="6" type="ORF">SN16_00165</name>
</gene>
<sequence>MIRYPILDEKATIGITAPSSGIPKEMHGMLESAIQNLKDEGYSVVSGDTAWTQEKAKSASARKRAEEFNEMMRDESIGLIFPPWGGELLIETLEYIDFDNIRGKWILGYSDISFLLLAITLNRGIATAHGTGLIDLRGEESDETTGKWKAVLSNKEGDTVIQYSSEKYQEDWDYDNSTPHIFILTEETYWKTVSGHEEKLEGRLLGGCMDAIRHLIGTSFGDVESFKENHIPDEPILWYLENCEMSVVELRRTLVHMKLAGWFKDASAIMFGRSSSDMPVEGYTVEDVYQELSEELGIPIVYDIDCGHMPPQITLINGAYAEVEVKGGKGVVSQTFR</sequence>
<dbReference type="InterPro" id="IPR027478">
    <property type="entry name" value="LdcA_N"/>
</dbReference>
<evidence type="ECO:0000313" key="7">
    <source>
        <dbReference type="EMBL" id="MDB0578949.1"/>
    </source>
</evidence>
<dbReference type="Gene3D" id="3.40.50.10740">
    <property type="entry name" value="Class I glutamine amidotransferase-like"/>
    <property type="match status" value="1"/>
</dbReference>
<dbReference type="PANTHER" id="PTHR30237:SF5">
    <property type="entry name" value="CARBOXYPEPTIDASE VC_A0337-RELATED"/>
    <property type="match status" value="1"/>
</dbReference>
<dbReference type="AlphaFoldDB" id="A0A0C2E979"/>
<reference evidence="7" key="3">
    <citation type="submission" date="2022-12" db="EMBL/GenBank/DDBJ databases">
        <title>Genome analysis and biological profiling of marine Salinicoccus roseus MOSEL-ME25.</title>
        <authorList>
            <person name="Mirza F.T."/>
            <person name="Xie Y."/>
            <person name="Shinwari Z.K."/>
        </authorList>
    </citation>
    <scope>NUCLEOTIDE SEQUENCE</scope>
    <source>
        <strain evidence="7">MOSEL-ME25</strain>
    </source>
</reference>
<feature type="active site" description="Charge relay system" evidence="3">
    <location>
        <position position="308"/>
    </location>
</feature>
<dbReference type="InterPro" id="IPR027461">
    <property type="entry name" value="Carboxypeptidase_A_C_sf"/>
</dbReference>
<dbReference type="InterPro" id="IPR040449">
    <property type="entry name" value="Peptidase_S66_N"/>
</dbReference>
<evidence type="ECO:0000256" key="2">
    <source>
        <dbReference type="ARBA" id="ARBA00022801"/>
    </source>
</evidence>
<evidence type="ECO:0000313" key="6">
    <source>
        <dbReference type="EMBL" id="KIH71817.1"/>
    </source>
</evidence>
<dbReference type="RefSeq" id="WP_040104594.1">
    <property type="nucleotide sequence ID" value="NZ_JABEVU030000001.1"/>
</dbReference>
<comment type="similarity">
    <text evidence="1">Belongs to the peptidase S66 family.</text>
</comment>
<evidence type="ECO:0000256" key="1">
    <source>
        <dbReference type="ARBA" id="ARBA00010233"/>
    </source>
</evidence>
<dbReference type="Proteomes" id="UP000527860">
    <property type="component" value="Unassembled WGS sequence"/>
</dbReference>
<feature type="domain" description="LD-carboxypeptidase N-terminal" evidence="4">
    <location>
        <begin position="13"/>
        <end position="130"/>
    </location>
</feature>
<evidence type="ECO:0000259" key="4">
    <source>
        <dbReference type="Pfam" id="PF02016"/>
    </source>
</evidence>